<accession>A0ABV9B8Q1</accession>
<keyword evidence="2" id="KW-1185">Reference proteome</keyword>
<reference evidence="2" key="1">
    <citation type="journal article" date="2019" name="Int. J. Syst. Evol. Microbiol.">
        <title>The Global Catalogue of Microorganisms (GCM) 10K type strain sequencing project: providing services to taxonomists for standard genome sequencing and annotation.</title>
        <authorList>
            <consortium name="The Broad Institute Genomics Platform"/>
            <consortium name="The Broad Institute Genome Sequencing Center for Infectious Disease"/>
            <person name="Wu L."/>
            <person name="Ma J."/>
        </authorList>
    </citation>
    <scope>NUCLEOTIDE SEQUENCE [LARGE SCALE GENOMIC DNA]</scope>
    <source>
        <strain evidence="2">CGMCC 4.7177</strain>
    </source>
</reference>
<name>A0ABV9B8Q1_9ACTN</name>
<proteinExistence type="predicted"/>
<gene>
    <name evidence="1" type="ORF">ACFPIH_49850</name>
</gene>
<dbReference type="Proteomes" id="UP001595839">
    <property type="component" value="Unassembled WGS sequence"/>
</dbReference>
<dbReference type="RefSeq" id="WP_381182030.1">
    <property type="nucleotide sequence ID" value="NZ_JBHSFK010000056.1"/>
</dbReference>
<comment type="caution">
    <text evidence="1">The sequence shown here is derived from an EMBL/GenBank/DDBJ whole genome shotgun (WGS) entry which is preliminary data.</text>
</comment>
<evidence type="ECO:0008006" key="3">
    <source>
        <dbReference type="Google" id="ProtNLM"/>
    </source>
</evidence>
<sequence>MVKRLGVIPAATACTRRTVHGGRESRTHSGGRYTLRQVRTLLGSYSPRKPEYRAAVPRIAVFAGA</sequence>
<evidence type="ECO:0000313" key="1">
    <source>
        <dbReference type="EMBL" id="MFC4507425.1"/>
    </source>
</evidence>
<dbReference type="EMBL" id="JBHSFK010000056">
    <property type="protein sequence ID" value="MFC4507425.1"/>
    <property type="molecule type" value="Genomic_DNA"/>
</dbReference>
<organism evidence="1 2">
    <name type="scientific">Streptomyces vulcanius</name>
    <dbReference type="NCBI Taxonomy" id="1441876"/>
    <lineage>
        <taxon>Bacteria</taxon>
        <taxon>Bacillati</taxon>
        <taxon>Actinomycetota</taxon>
        <taxon>Actinomycetes</taxon>
        <taxon>Kitasatosporales</taxon>
        <taxon>Streptomycetaceae</taxon>
        <taxon>Streptomyces</taxon>
    </lineage>
</organism>
<evidence type="ECO:0000313" key="2">
    <source>
        <dbReference type="Proteomes" id="UP001595839"/>
    </source>
</evidence>
<protein>
    <recommendedName>
        <fullName evidence="3">Transposase</fullName>
    </recommendedName>
</protein>